<reference evidence="1 2" key="1">
    <citation type="submission" date="2012-10" db="EMBL/GenBank/DDBJ databases">
        <title>Complete genome sequence of Moumouvirus goulette.</title>
        <authorList>
            <person name="Fournous G."/>
            <person name="Bougalmi M."/>
            <person name="Colson P."/>
        </authorList>
    </citation>
    <scope>NUCLEOTIDE SEQUENCE [LARGE SCALE GENOMIC DNA]</scope>
</reference>
<organism evidence="1 2">
    <name type="scientific">Moumouvirus goulette</name>
    <dbReference type="NCBI Taxonomy" id="1247379"/>
    <lineage>
        <taxon>Viruses</taxon>
        <taxon>Varidnaviria</taxon>
        <taxon>Bamfordvirae</taxon>
        <taxon>Nucleocytoviricota</taxon>
        <taxon>Megaviricetes</taxon>
        <taxon>Imitervirales</taxon>
        <taxon>Mimiviridae</taxon>
        <taxon>Megamimivirinae</taxon>
        <taxon>Moumouvirus</taxon>
        <taxon>Moumouvirus goulettemassiliense</taxon>
    </lineage>
</organism>
<dbReference type="EMBL" id="KC008572">
    <property type="protein sequence ID" value="AGF84919.1"/>
    <property type="molecule type" value="Genomic_DNA"/>
</dbReference>
<name>M1PAR2_9VIRU</name>
<gene>
    <name evidence="1" type="ORF">glt_00110</name>
</gene>
<keyword evidence="2" id="KW-1185">Reference proteome</keyword>
<dbReference type="InterPro" id="IPR043908">
    <property type="entry name" value="DUF5769"/>
</dbReference>
<dbReference type="Proteomes" id="UP000241071">
    <property type="component" value="Segment"/>
</dbReference>
<sequence length="312" mass="36793">MDQLQDSSNFVTGKMVPSLTFIIYRTIVETQNSCTSHYLLSTIPDSVIIKPQQIYTSRDLIIKRIIKISRKFPVSYIFGGFHRDLFAKMPFKDIDISFLRRRYAIDFIQAIQSEYFIKFLKPSYNSRGCFTICVQEMNNPQINVHFDVVYEMDDFGDVFLVKYFDFDVNMLESHKHTSSTNYSKYLRSSNSHCNVKNIIDNCVKKQFIVLDYYGRPEIIHNPEYIISFDLEGNVLGLKRHNILSKREYKSSKSECNCINRQTSRGKKLLLRIKKMKSRGWSCLNEKCMNPLCIMAPTYLYQKYNEYIKVLKE</sequence>
<evidence type="ECO:0000313" key="1">
    <source>
        <dbReference type="EMBL" id="AGF84919.1"/>
    </source>
</evidence>
<evidence type="ECO:0000313" key="2">
    <source>
        <dbReference type="Proteomes" id="UP000241071"/>
    </source>
</evidence>
<protein>
    <submittedName>
        <fullName evidence="1">Uncharacterized protein</fullName>
    </submittedName>
</protein>
<dbReference type="Pfam" id="PF19073">
    <property type="entry name" value="DUF5769"/>
    <property type="match status" value="1"/>
</dbReference>
<proteinExistence type="predicted"/>
<accession>M1PAR2</accession>